<evidence type="ECO:0000313" key="2">
    <source>
        <dbReference type="Proteomes" id="UP001229421"/>
    </source>
</evidence>
<keyword evidence="2" id="KW-1185">Reference proteome</keyword>
<reference evidence="1" key="1">
    <citation type="journal article" date="2023" name="bioRxiv">
        <title>Improved chromosome-level genome assembly for marigold (Tagetes erecta).</title>
        <authorList>
            <person name="Jiang F."/>
            <person name="Yuan L."/>
            <person name="Wang S."/>
            <person name="Wang H."/>
            <person name="Xu D."/>
            <person name="Wang A."/>
            <person name="Fan W."/>
        </authorList>
    </citation>
    <scope>NUCLEOTIDE SEQUENCE</scope>
    <source>
        <strain evidence="1">WSJ</strain>
        <tissue evidence="1">Leaf</tissue>
    </source>
</reference>
<dbReference type="Proteomes" id="UP001229421">
    <property type="component" value="Unassembled WGS sequence"/>
</dbReference>
<name>A0AAD8JU37_TARER</name>
<protein>
    <submittedName>
        <fullName evidence="1">Uncharacterized protein</fullName>
    </submittedName>
</protein>
<dbReference type="AlphaFoldDB" id="A0AAD8JU37"/>
<sequence>MEDVMGSLVTLVTGERNGDGPLDENKICLCFGRRIKYGQTNQNPSHLITSQHNLITIHSYIHFIQKYLRFREISTPKQSSSFHLLDRF</sequence>
<evidence type="ECO:0000313" key="1">
    <source>
        <dbReference type="EMBL" id="KAK1409768.1"/>
    </source>
</evidence>
<accession>A0AAD8JU37</accession>
<gene>
    <name evidence="1" type="ORF">QVD17_36297</name>
</gene>
<dbReference type="EMBL" id="JAUHHV010000010">
    <property type="protein sequence ID" value="KAK1409768.1"/>
    <property type="molecule type" value="Genomic_DNA"/>
</dbReference>
<proteinExistence type="predicted"/>
<comment type="caution">
    <text evidence="1">The sequence shown here is derived from an EMBL/GenBank/DDBJ whole genome shotgun (WGS) entry which is preliminary data.</text>
</comment>
<organism evidence="1 2">
    <name type="scientific">Tagetes erecta</name>
    <name type="common">African marigold</name>
    <dbReference type="NCBI Taxonomy" id="13708"/>
    <lineage>
        <taxon>Eukaryota</taxon>
        <taxon>Viridiplantae</taxon>
        <taxon>Streptophyta</taxon>
        <taxon>Embryophyta</taxon>
        <taxon>Tracheophyta</taxon>
        <taxon>Spermatophyta</taxon>
        <taxon>Magnoliopsida</taxon>
        <taxon>eudicotyledons</taxon>
        <taxon>Gunneridae</taxon>
        <taxon>Pentapetalae</taxon>
        <taxon>asterids</taxon>
        <taxon>campanulids</taxon>
        <taxon>Asterales</taxon>
        <taxon>Asteraceae</taxon>
        <taxon>Asteroideae</taxon>
        <taxon>Heliantheae alliance</taxon>
        <taxon>Tageteae</taxon>
        <taxon>Tagetes</taxon>
    </lineage>
</organism>